<reference evidence="1 2" key="1">
    <citation type="submission" date="2017-11" db="EMBL/GenBank/DDBJ databases">
        <title>De novo assembly and phasing of dikaryotic genomes from two isolates of Puccinia coronata f. sp. avenae, the causal agent of oat crown rust.</title>
        <authorList>
            <person name="Miller M.E."/>
            <person name="Zhang Y."/>
            <person name="Omidvar V."/>
            <person name="Sperschneider J."/>
            <person name="Schwessinger B."/>
            <person name="Raley C."/>
            <person name="Palmer J.M."/>
            <person name="Garnica D."/>
            <person name="Upadhyaya N."/>
            <person name="Rathjen J."/>
            <person name="Taylor J.M."/>
            <person name="Park R.F."/>
            <person name="Dodds P.N."/>
            <person name="Hirsch C.D."/>
            <person name="Kianian S.F."/>
            <person name="Figueroa M."/>
        </authorList>
    </citation>
    <scope>NUCLEOTIDE SEQUENCE [LARGE SCALE GENOMIC DNA]</scope>
    <source>
        <strain evidence="1">12SD80</strain>
    </source>
</reference>
<organism evidence="1 2">
    <name type="scientific">Puccinia coronata f. sp. avenae</name>
    <dbReference type="NCBI Taxonomy" id="200324"/>
    <lineage>
        <taxon>Eukaryota</taxon>
        <taxon>Fungi</taxon>
        <taxon>Dikarya</taxon>
        <taxon>Basidiomycota</taxon>
        <taxon>Pucciniomycotina</taxon>
        <taxon>Pucciniomycetes</taxon>
        <taxon>Pucciniales</taxon>
        <taxon>Pucciniaceae</taxon>
        <taxon>Puccinia</taxon>
    </lineage>
</organism>
<gene>
    <name evidence="1" type="ORF">PCASD_10421</name>
</gene>
<sequence length="426" mass="46937">MIGINWLMCLYKSWTMLSMKFPKTKVHSLIEGAPSYFEAYLGHARVTSSSTRTHANTEWANRTLLNASQILEVFCILCQEGSSNSLLRDPLANSSNNDQPYEANLLSHPMVDGYSQEEVSSNGIIRFAALRLQQSRNLIPIPIFRDILKLLQIISAEGAGSVLASVSSLHHTSALGEALLLRILRGFFPYLLIFLQAFANTLPDYCTTSATDSHHAMIQLLEVIESLGKFASAGLSLYPLEDLQVIEDIRVKVISVSANLSTSSHVGSNQEQEAFEPPDSVPLFDTTSRFVEASQSRSIAHDHFESTDECVVPKRDTILTNSYSSESTNFVGCYSAPTFVESNKSTLSHNNGTQLSHNLMISTDVAVSSSPPLSDPPSSISYPFQFRQDQEIKTEDLLVPSQGTNLLLSFSDSESCWDSVVFPTHP</sequence>
<evidence type="ECO:0000313" key="1">
    <source>
        <dbReference type="EMBL" id="PLW36178.1"/>
    </source>
</evidence>
<dbReference type="AlphaFoldDB" id="A0A2N5UEM6"/>
<dbReference type="EMBL" id="PGCI01000164">
    <property type="protein sequence ID" value="PLW36178.1"/>
    <property type="molecule type" value="Genomic_DNA"/>
</dbReference>
<protein>
    <submittedName>
        <fullName evidence="1">Uncharacterized protein</fullName>
    </submittedName>
</protein>
<accession>A0A2N5UEM6</accession>
<comment type="caution">
    <text evidence="1">The sequence shown here is derived from an EMBL/GenBank/DDBJ whole genome shotgun (WGS) entry which is preliminary data.</text>
</comment>
<name>A0A2N5UEM6_9BASI</name>
<evidence type="ECO:0000313" key="2">
    <source>
        <dbReference type="Proteomes" id="UP000235392"/>
    </source>
</evidence>
<proteinExistence type="predicted"/>
<dbReference type="Proteomes" id="UP000235392">
    <property type="component" value="Unassembled WGS sequence"/>
</dbReference>